<evidence type="ECO:0000313" key="10">
    <source>
        <dbReference type="Proteomes" id="UP000460272"/>
    </source>
</evidence>
<name>A0A6P2BTE2_9ACTN</name>
<dbReference type="InterPro" id="IPR037069">
    <property type="entry name" value="AcylCoA_DH/ox_N_sf"/>
</dbReference>
<evidence type="ECO:0000256" key="1">
    <source>
        <dbReference type="ARBA" id="ARBA00001974"/>
    </source>
</evidence>
<keyword evidence="5" id="KW-0560">Oxidoreductase</keyword>
<accession>A0A6P2BTE2</accession>
<dbReference type="GO" id="GO:0050660">
    <property type="term" value="F:flavin adenine dinucleotide binding"/>
    <property type="evidence" value="ECO:0007669"/>
    <property type="project" value="InterPro"/>
</dbReference>
<comment type="caution">
    <text evidence="9">The sequence shown here is derived from an EMBL/GenBank/DDBJ whole genome shotgun (WGS) entry which is preliminary data.</text>
</comment>
<dbReference type="Pfam" id="PF00441">
    <property type="entry name" value="Acyl-CoA_dh_1"/>
    <property type="match status" value="1"/>
</dbReference>
<dbReference type="AlphaFoldDB" id="A0A6P2BTE2"/>
<dbReference type="Proteomes" id="UP000460272">
    <property type="component" value="Unassembled WGS sequence"/>
</dbReference>
<dbReference type="SUPFAM" id="SSF47203">
    <property type="entry name" value="Acyl-CoA dehydrogenase C-terminal domain-like"/>
    <property type="match status" value="1"/>
</dbReference>
<dbReference type="InterPro" id="IPR013786">
    <property type="entry name" value="AcylCoA_DH/ox_N"/>
</dbReference>
<protein>
    <submittedName>
        <fullName evidence="9">Acyl-CoA dehydrogenase</fullName>
    </submittedName>
</protein>
<comment type="cofactor">
    <cofactor evidence="1">
        <name>FAD</name>
        <dbReference type="ChEBI" id="CHEBI:57692"/>
    </cofactor>
</comment>
<dbReference type="PANTHER" id="PTHR43884:SF20">
    <property type="entry name" value="ACYL-COA DEHYDROGENASE FADE28"/>
    <property type="match status" value="1"/>
</dbReference>
<dbReference type="Gene3D" id="2.40.110.10">
    <property type="entry name" value="Butyryl-CoA Dehydrogenase, subunit A, domain 2"/>
    <property type="match status" value="1"/>
</dbReference>
<dbReference type="Gene3D" id="1.10.540.10">
    <property type="entry name" value="Acyl-CoA dehydrogenase/oxidase, N-terminal domain"/>
    <property type="match status" value="1"/>
</dbReference>
<organism evidence="9 10">
    <name type="scientific">Trebonia kvetii</name>
    <dbReference type="NCBI Taxonomy" id="2480626"/>
    <lineage>
        <taxon>Bacteria</taxon>
        <taxon>Bacillati</taxon>
        <taxon>Actinomycetota</taxon>
        <taxon>Actinomycetes</taxon>
        <taxon>Streptosporangiales</taxon>
        <taxon>Treboniaceae</taxon>
        <taxon>Trebonia</taxon>
    </lineage>
</organism>
<evidence type="ECO:0000256" key="4">
    <source>
        <dbReference type="ARBA" id="ARBA00022827"/>
    </source>
</evidence>
<keyword evidence="4" id="KW-0274">FAD</keyword>
<feature type="domain" description="Acyl-CoA dehydrogenase/oxidase N-terminal" evidence="8">
    <location>
        <begin position="41"/>
        <end position="118"/>
    </location>
</feature>
<sequence length="365" mass="37631">MDFSLTESQQEIARLAGRLLDCASPGGRPPQTPPGKSDGKADPWKELARAGLLALSLPPELGGDGLGVLDTAVLLAEIGRRAAPVPALATLMTGVLPIVRWGDGEARRALLPATAAGELILTAGLREPSDPMPLVPAVTVTPGPGPASTVSGTKVGVPYCAQAGRVLLPVSFASGGTGVVIVDPAADGARMIRTPSASGGPECTLRLDRVPVERVLGGADCLADLYRLAVAGACSLADGAVSAALALTRDHVASRKQFGRPLATFQAVAQQVADVYVASRTLHLATVSACWRLDAGMDAAGDLGVAGYWCAEEAPRSLRTCHHLHGGTGMDVTYPLHRFSALVSDLVRFLGGAEYQLERQACSLN</sequence>
<evidence type="ECO:0000259" key="8">
    <source>
        <dbReference type="Pfam" id="PF02771"/>
    </source>
</evidence>
<dbReference type="SUPFAM" id="SSF56645">
    <property type="entry name" value="Acyl-CoA dehydrogenase NM domain-like"/>
    <property type="match status" value="1"/>
</dbReference>
<dbReference type="PANTHER" id="PTHR43884">
    <property type="entry name" value="ACYL-COA DEHYDROGENASE"/>
    <property type="match status" value="1"/>
</dbReference>
<dbReference type="GO" id="GO:0003995">
    <property type="term" value="F:acyl-CoA dehydrogenase activity"/>
    <property type="evidence" value="ECO:0007669"/>
    <property type="project" value="TreeGrafter"/>
</dbReference>
<comment type="similarity">
    <text evidence="2">Belongs to the acyl-CoA dehydrogenase family.</text>
</comment>
<evidence type="ECO:0000313" key="9">
    <source>
        <dbReference type="EMBL" id="TVZ00483.1"/>
    </source>
</evidence>
<gene>
    <name evidence="9" type="ORF">EAS64_38355</name>
</gene>
<dbReference type="Pfam" id="PF02771">
    <property type="entry name" value="Acyl-CoA_dh_N"/>
    <property type="match status" value="1"/>
</dbReference>
<dbReference type="InterPro" id="IPR009100">
    <property type="entry name" value="AcylCoA_DH/oxidase_NM_dom_sf"/>
</dbReference>
<keyword evidence="3" id="KW-0285">Flavoprotein</keyword>
<dbReference type="InterPro" id="IPR046373">
    <property type="entry name" value="Acyl-CoA_Oxase/DH_mid-dom_sf"/>
</dbReference>
<dbReference type="OrthoDB" id="4319499at2"/>
<dbReference type="EMBL" id="RPFW01000009">
    <property type="protein sequence ID" value="TVZ00483.1"/>
    <property type="molecule type" value="Genomic_DNA"/>
</dbReference>
<evidence type="ECO:0000259" key="7">
    <source>
        <dbReference type="Pfam" id="PF00441"/>
    </source>
</evidence>
<evidence type="ECO:0000256" key="2">
    <source>
        <dbReference type="ARBA" id="ARBA00009347"/>
    </source>
</evidence>
<reference evidence="9 10" key="1">
    <citation type="submission" date="2018-11" db="EMBL/GenBank/DDBJ databases">
        <title>Trebonia kvetii gen.nov., sp.nov., a novel acidophilic actinobacterium, and proposal of the new actinobacterial family Treboniaceae fam. nov.</title>
        <authorList>
            <person name="Rapoport D."/>
            <person name="Sagova-Mareckova M."/>
            <person name="Sedlacek I."/>
            <person name="Provaznik J."/>
            <person name="Kralova S."/>
            <person name="Pavlinic D."/>
            <person name="Benes V."/>
            <person name="Kopecky J."/>
        </authorList>
    </citation>
    <scope>NUCLEOTIDE SEQUENCE [LARGE SCALE GENOMIC DNA]</scope>
    <source>
        <strain evidence="9 10">15Tr583</strain>
    </source>
</reference>
<dbReference type="RefSeq" id="WP_145861335.1">
    <property type="nucleotide sequence ID" value="NZ_RPFW01000009.1"/>
</dbReference>
<evidence type="ECO:0000256" key="6">
    <source>
        <dbReference type="SAM" id="MobiDB-lite"/>
    </source>
</evidence>
<evidence type="ECO:0000256" key="3">
    <source>
        <dbReference type="ARBA" id="ARBA00022630"/>
    </source>
</evidence>
<keyword evidence="10" id="KW-1185">Reference proteome</keyword>
<feature type="region of interest" description="Disordered" evidence="6">
    <location>
        <begin position="20"/>
        <end position="42"/>
    </location>
</feature>
<feature type="domain" description="Acyl-CoA dehydrogenase/oxidase C-terminal" evidence="7">
    <location>
        <begin position="237"/>
        <end position="340"/>
    </location>
</feature>
<evidence type="ECO:0000256" key="5">
    <source>
        <dbReference type="ARBA" id="ARBA00023002"/>
    </source>
</evidence>
<dbReference type="InterPro" id="IPR009075">
    <property type="entry name" value="AcylCo_DH/oxidase_C"/>
</dbReference>
<proteinExistence type="inferred from homology"/>
<dbReference type="Gene3D" id="1.20.140.10">
    <property type="entry name" value="Butyryl-CoA Dehydrogenase, subunit A, domain 3"/>
    <property type="match status" value="1"/>
</dbReference>
<dbReference type="InterPro" id="IPR036250">
    <property type="entry name" value="AcylCo_DH-like_C"/>
</dbReference>